<evidence type="ECO:0000313" key="2">
    <source>
        <dbReference type="EMBL" id="CAF4558794.1"/>
    </source>
</evidence>
<evidence type="ECO:0000256" key="1">
    <source>
        <dbReference type="SAM" id="MobiDB-lite"/>
    </source>
</evidence>
<dbReference type="Proteomes" id="UP000681722">
    <property type="component" value="Unassembled WGS sequence"/>
</dbReference>
<organism evidence="2 3">
    <name type="scientific">Didymodactylos carnosus</name>
    <dbReference type="NCBI Taxonomy" id="1234261"/>
    <lineage>
        <taxon>Eukaryota</taxon>
        <taxon>Metazoa</taxon>
        <taxon>Spiralia</taxon>
        <taxon>Gnathifera</taxon>
        <taxon>Rotifera</taxon>
        <taxon>Eurotatoria</taxon>
        <taxon>Bdelloidea</taxon>
        <taxon>Philodinida</taxon>
        <taxon>Philodinidae</taxon>
        <taxon>Didymodactylos</taxon>
    </lineage>
</organism>
<gene>
    <name evidence="2" type="ORF">SRO942_LOCUS47291</name>
</gene>
<name>A0A8S2YHQ1_9BILA</name>
<feature type="non-terminal residue" evidence="2">
    <location>
        <position position="1"/>
    </location>
</feature>
<comment type="caution">
    <text evidence="2">The sequence shown here is derived from an EMBL/GenBank/DDBJ whole genome shotgun (WGS) entry which is preliminary data.</text>
</comment>
<sequence>MSIYNHIPAPQSFHNRSSNPPSHLNLTSKQAKNWRRATKKSMFNEELRKKYPPLQIKLSDFQIIFVDRTTCPDQLQFLQEATTNASCFSIDQESTLQFNPVTYQNDTIPSLIQVQILDQERTLAVALFECCYLPSPNSSQFQTIIQIWGNILNDSKIIRGWGDPFEELSSEERDIQSQYTTWTEGWVSLSGRDPNMDGDNQNDEIIIHAPSLELEEK</sequence>
<protein>
    <submittedName>
        <fullName evidence="2">Uncharacterized protein</fullName>
    </submittedName>
</protein>
<reference evidence="2" key="1">
    <citation type="submission" date="2021-02" db="EMBL/GenBank/DDBJ databases">
        <authorList>
            <person name="Nowell W R."/>
        </authorList>
    </citation>
    <scope>NUCLEOTIDE SEQUENCE</scope>
</reference>
<dbReference type="AlphaFoldDB" id="A0A8S2YHQ1"/>
<dbReference type="EMBL" id="CAJOBC010117538">
    <property type="protein sequence ID" value="CAF4558794.1"/>
    <property type="molecule type" value="Genomic_DNA"/>
</dbReference>
<feature type="compositionally biased region" description="Polar residues" evidence="1">
    <location>
        <begin position="12"/>
        <end position="31"/>
    </location>
</feature>
<feature type="region of interest" description="Disordered" evidence="1">
    <location>
        <begin position="1"/>
        <end position="31"/>
    </location>
</feature>
<proteinExistence type="predicted"/>
<accession>A0A8S2YHQ1</accession>
<evidence type="ECO:0000313" key="3">
    <source>
        <dbReference type="Proteomes" id="UP000681722"/>
    </source>
</evidence>